<evidence type="ECO:0000313" key="2">
    <source>
        <dbReference type="Proteomes" id="UP000887159"/>
    </source>
</evidence>
<accession>A0A8X6RC47</accession>
<evidence type="ECO:0000313" key="1">
    <source>
        <dbReference type="EMBL" id="GFX89884.1"/>
    </source>
</evidence>
<dbReference type="Gene3D" id="3.30.420.10">
    <property type="entry name" value="Ribonuclease H-like superfamily/Ribonuclease H"/>
    <property type="match status" value="1"/>
</dbReference>
<keyword evidence="2" id="KW-1185">Reference proteome</keyword>
<dbReference type="EMBL" id="BMAU01021084">
    <property type="protein sequence ID" value="GFX89884.1"/>
    <property type="molecule type" value="Genomic_DNA"/>
</dbReference>
<name>A0A8X6RC47_TRICX</name>
<dbReference type="Proteomes" id="UP000887159">
    <property type="component" value="Unassembled WGS sequence"/>
</dbReference>
<comment type="caution">
    <text evidence="1">The sequence shown here is derived from an EMBL/GenBank/DDBJ whole genome shotgun (WGS) entry which is preliminary data.</text>
</comment>
<gene>
    <name evidence="1" type="primary">AVEN_110192_1</name>
    <name evidence="1" type="ORF">TNCV_1535311</name>
</gene>
<protein>
    <submittedName>
        <fullName evidence="1">HTH_Tnp_Tc3_2 domain-containing protein</fullName>
    </submittedName>
</protein>
<reference evidence="1" key="1">
    <citation type="submission" date="2020-08" db="EMBL/GenBank/DDBJ databases">
        <title>Multicomponent nature underlies the extraordinary mechanical properties of spider dragline silk.</title>
        <authorList>
            <person name="Kono N."/>
            <person name="Nakamura H."/>
            <person name="Mori M."/>
            <person name="Yoshida Y."/>
            <person name="Ohtoshi R."/>
            <person name="Malay A.D."/>
            <person name="Moran D.A.P."/>
            <person name="Tomita M."/>
            <person name="Numata K."/>
            <person name="Arakawa K."/>
        </authorList>
    </citation>
    <scope>NUCLEOTIDE SEQUENCE</scope>
</reference>
<organism evidence="1 2">
    <name type="scientific">Trichonephila clavipes</name>
    <name type="common">Golden silk orbweaver</name>
    <name type="synonym">Nephila clavipes</name>
    <dbReference type="NCBI Taxonomy" id="2585209"/>
    <lineage>
        <taxon>Eukaryota</taxon>
        <taxon>Metazoa</taxon>
        <taxon>Ecdysozoa</taxon>
        <taxon>Arthropoda</taxon>
        <taxon>Chelicerata</taxon>
        <taxon>Arachnida</taxon>
        <taxon>Araneae</taxon>
        <taxon>Araneomorphae</taxon>
        <taxon>Entelegynae</taxon>
        <taxon>Araneoidea</taxon>
        <taxon>Nephilidae</taxon>
        <taxon>Trichonephila</taxon>
    </lineage>
</organism>
<dbReference type="AlphaFoldDB" id="A0A8X6RC47"/>
<dbReference type="InterPro" id="IPR036397">
    <property type="entry name" value="RNaseH_sf"/>
</dbReference>
<sequence>MVKQNRSQTMAQLSAQYNAGPCRIVSDYGVQQTLLDMGLRSKRYTPVPLLTKCHHQLHLRWDQEHDDWSMDQIHRLPGEQLLTQCTVGHTLAGGGGIMLWGKFPWTSLGRVVVVEQTMNATEYQKHHCGPIAPLHGLCYSRWKWKVPTGQRPMSQG</sequence>
<proteinExistence type="predicted"/>
<dbReference type="GO" id="GO:0003676">
    <property type="term" value="F:nucleic acid binding"/>
    <property type="evidence" value="ECO:0007669"/>
    <property type="project" value="InterPro"/>
</dbReference>